<dbReference type="PATRIC" id="fig|1166018.3.peg.418"/>
<evidence type="ECO:0000313" key="2">
    <source>
        <dbReference type="Proteomes" id="UP000011058"/>
    </source>
</evidence>
<sequence length="573" mass="63768">MTLVCNLVGLTPTLPFMRRLLYLLFLLPLTGFAQTDSVIVSGQIKHLSARLYRQSPNVVIARTNAVRGGSEQAFLAPLQPDGRFRVAIPIIYPLEEMTLQLGGGDRSATVAFLAAAGSLTVEAENDSLFVATVPFRFGGVNAQVNQQHAQYEAAVTARQKANKGERDRAIRRAQNATSLAQTYQQLVAIFLTPYEPFAGGREVFPLVRDWVRTNAQYDAAAFVLDQLINSGQTLSTDLYKTMMTPSNAILTPARANAYSRLGAYAVARMSQETGNRAVRIQLLASLLSKYGRNLTADDQERLAAMRETGAAKTAEVRYLSRLMERNPDTLNRLLVFEQSIQSARPKFDSTTIDYLKAYLLTSAIPQATLQLVHFLGDYIRPQIGSPLLRQSFTEVVNQALADTARVRQARTQYRVIEKRTGVNYGPITDGIYVTTGTFRGGDELFKNAVDRNRGKAIYVVMWSPTQENGRLLARDAQRLLDVFDSRDVTLLYLAMGDIDEDIWLESIVRNRLRGDHLRLSDAQSNALVGTLTLYDQNPVRLVTPQGKVYKRAALLPTPDDFPKLIDQINDVLK</sequence>
<accession>I0K2S0</accession>
<evidence type="ECO:0000313" key="1">
    <source>
        <dbReference type="EMBL" id="CCG98423.1"/>
    </source>
</evidence>
<protein>
    <recommendedName>
        <fullName evidence="3">Thioredoxin domain-containing protein</fullName>
    </recommendedName>
</protein>
<gene>
    <name evidence="1" type="ORF">FAES_0411</name>
</gene>
<dbReference type="eggNOG" id="ENOG502Z8DP">
    <property type="taxonomic scope" value="Bacteria"/>
</dbReference>
<keyword evidence="2" id="KW-1185">Reference proteome</keyword>
<dbReference type="KEGG" id="fae:FAES_0411"/>
<evidence type="ECO:0008006" key="3">
    <source>
        <dbReference type="Google" id="ProtNLM"/>
    </source>
</evidence>
<dbReference type="EMBL" id="HE796683">
    <property type="protein sequence ID" value="CCG98423.1"/>
    <property type="molecule type" value="Genomic_DNA"/>
</dbReference>
<organism evidence="1 2">
    <name type="scientific">Fibrella aestuarina BUZ 2</name>
    <dbReference type="NCBI Taxonomy" id="1166018"/>
    <lineage>
        <taxon>Bacteria</taxon>
        <taxon>Pseudomonadati</taxon>
        <taxon>Bacteroidota</taxon>
        <taxon>Cytophagia</taxon>
        <taxon>Cytophagales</taxon>
        <taxon>Spirosomataceae</taxon>
        <taxon>Fibrella</taxon>
    </lineage>
</organism>
<dbReference type="STRING" id="1166018.FAES_0411"/>
<dbReference type="AlphaFoldDB" id="I0K2S0"/>
<proteinExistence type="predicted"/>
<dbReference type="Proteomes" id="UP000011058">
    <property type="component" value="Chromosome"/>
</dbReference>
<name>I0K2S0_9BACT</name>
<reference evidence="1 2" key="1">
    <citation type="journal article" date="2012" name="J. Bacteriol.">
        <title>Genome Sequence of Fibrella aestuarina BUZ 2T, a Filamentous Marine Bacterium.</title>
        <authorList>
            <person name="Filippini M."/>
            <person name="Qi W."/>
            <person name="Blom J."/>
            <person name="Goesmann A."/>
            <person name="Smits T.H."/>
            <person name="Bagheri H.C."/>
        </authorList>
    </citation>
    <scope>NUCLEOTIDE SEQUENCE [LARGE SCALE GENOMIC DNA]</scope>
    <source>
        <strain evidence="2">BUZ 2T</strain>
    </source>
</reference>
<dbReference type="HOGENOM" id="CLU_489931_0_0_10"/>